<dbReference type="Proteomes" id="UP001198182">
    <property type="component" value="Unassembled WGS sequence"/>
</dbReference>
<dbReference type="EMBL" id="JAJEQR010000022">
    <property type="protein sequence ID" value="MCC2231114.1"/>
    <property type="molecule type" value="Genomic_DNA"/>
</dbReference>
<proteinExistence type="predicted"/>
<keyword evidence="3" id="KW-1185">Reference proteome</keyword>
<evidence type="ECO:0000313" key="3">
    <source>
        <dbReference type="Proteomes" id="UP001198182"/>
    </source>
</evidence>
<dbReference type="AlphaFoldDB" id="A0AAE3JEI5"/>
<evidence type="ECO:0000313" key="2">
    <source>
        <dbReference type="EMBL" id="MCC2231114.1"/>
    </source>
</evidence>
<dbReference type="RefSeq" id="WP_308453634.1">
    <property type="nucleotide sequence ID" value="NZ_JAJEQR010000022.1"/>
</dbReference>
<reference evidence="2" key="1">
    <citation type="submission" date="2021-10" db="EMBL/GenBank/DDBJ databases">
        <title>Anaerobic single-cell dispensing facilitates the cultivation of human gut bacteria.</title>
        <authorList>
            <person name="Afrizal A."/>
        </authorList>
    </citation>
    <scope>NUCLEOTIDE SEQUENCE</scope>
    <source>
        <strain evidence="2">CLA-AA-H215</strain>
    </source>
</reference>
<evidence type="ECO:0000259" key="1">
    <source>
        <dbReference type="Pfam" id="PF22768"/>
    </source>
</evidence>
<feature type="domain" description="Siphovirus-type tail component C-terminal" evidence="1">
    <location>
        <begin position="175"/>
        <end position="278"/>
    </location>
</feature>
<dbReference type="Gene3D" id="2.60.120.860">
    <property type="match status" value="1"/>
</dbReference>
<dbReference type="Pfam" id="PF22768">
    <property type="entry name" value="SPP1_Dit"/>
    <property type="match status" value="1"/>
</dbReference>
<organism evidence="2 3">
    <name type="scientific">Hominifimenecus microfluidus</name>
    <dbReference type="NCBI Taxonomy" id="2885348"/>
    <lineage>
        <taxon>Bacteria</taxon>
        <taxon>Bacillati</taxon>
        <taxon>Bacillota</taxon>
        <taxon>Clostridia</taxon>
        <taxon>Lachnospirales</taxon>
        <taxon>Lachnospiraceae</taxon>
        <taxon>Hominifimenecus</taxon>
    </lineage>
</organism>
<dbReference type="InterPro" id="IPR054738">
    <property type="entry name" value="Siphovirus-type_tail_C"/>
</dbReference>
<name>A0AAE3JEI5_9FIRM</name>
<sequence>MACKIQFFFQCGEDVLTIGDNQYGIVDYSDLESPEYDYDTEKRLSGYGSTIRSRRISEREITITAEYKSRREGKEEAREFVTRFFRPYTSGNLTVRRGTLERNIDYEISEFRSKNTNIYDRFRFQLTLLCPDPALLSEKRTGDITTWVNGLRFPFKLPFSLRRHGDTYTIIENKGDLETPVLIRFYGPALNPVIQNVSTGEHVKVRCSLKDGEILEINTDYGAKSVILRRGGESENLNQVLDLSSRFFWLQLGENVMSYKSDNTAQKNKVTVSYHERYLGI</sequence>
<gene>
    <name evidence="2" type="ORF">LKD81_08900</name>
</gene>
<comment type="caution">
    <text evidence="2">The sequence shown here is derived from an EMBL/GenBank/DDBJ whole genome shotgun (WGS) entry which is preliminary data.</text>
</comment>
<protein>
    <submittedName>
        <fullName evidence="2">Phage tail family protein</fullName>
    </submittedName>
</protein>
<accession>A0AAE3JEI5</accession>